<organism evidence="1 2">
    <name type="scientific">Babesia caballi</name>
    <dbReference type="NCBI Taxonomy" id="5871"/>
    <lineage>
        <taxon>Eukaryota</taxon>
        <taxon>Sar</taxon>
        <taxon>Alveolata</taxon>
        <taxon>Apicomplexa</taxon>
        <taxon>Aconoidasida</taxon>
        <taxon>Piroplasmida</taxon>
        <taxon>Babesiidae</taxon>
        <taxon>Babesia</taxon>
    </lineage>
</organism>
<accession>A0AAV4LQB5</accession>
<protein>
    <submittedName>
        <fullName evidence="1">Lipoyl synthase</fullName>
    </submittedName>
</protein>
<sequence length="213" mass="22724">MVSCCGAGIIHEQKAAAVEGKLSLTLKERKQLFQARHELVNDAAGERSVPYLAEKKGKGSDQSRAVLDGAYHPVVEVGHPLVDAVPAKEPRHVEAVRLARPLLSLQLLLQNLLGVGKVVAVETRAHLEVHDAGLAHAVQCVAQSDGVGVRTFQIPARKHAARVDAGALNHEIDELLDNIYSPVQLGWSLGSLRLAGTAPHGARPDQVGHEPHA</sequence>
<reference evidence="1 2" key="1">
    <citation type="submission" date="2021-06" db="EMBL/GenBank/DDBJ databases">
        <title>Genome sequence of Babesia caballi.</title>
        <authorList>
            <person name="Yamagishi J."/>
            <person name="Kidaka T."/>
            <person name="Ochi A."/>
        </authorList>
    </citation>
    <scope>NUCLEOTIDE SEQUENCE [LARGE SCALE GENOMIC DNA]</scope>
    <source>
        <strain evidence="1">USDA-D6B2</strain>
    </source>
</reference>
<comment type="caution">
    <text evidence="1">The sequence shown here is derived from an EMBL/GenBank/DDBJ whole genome shotgun (WGS) entry which is preliminary data.</text>
</comment>
<keyword evidence="2" id="KW-1185">Reference proteome</keyword>
<evidence type="ECO:0000313" key="1">
    <source>
        <dbReference type="EMBL" id="GIX62015.1"/>
    </source>
</evidence>
<name>A0AAV4LQB5_BABCB</name>
<dbReference type="RefSeq" id="XP_067714086.1">
    <property type="nucleotide sequence ID" value="XM_067857985.1"/>
</dbReference>
<dbReference type="EMBL" id="BPLF01000001">
    <property type="protein sequence ID" value="GIX62015.1"/>
    <property type="molecule type" value="Genomic_DNA"/>
</dbReference>
<gene>
    <name evidence="1" type="ORF">BcabD6B2_14500</name>
</gene>
<proteinExistence type="predicted"/>
<dbReference type="AlphaFoldDB" id="A0AAV4LQB5"/>
<dbReference type="Proteomes" id="UP001497744">
    <property type="component" value="Unassembled WGS sequence"/>
</dbReference>
<dbReference type="GeneID" id="94193498"/>
<evidence type="ECO:0000313" key="2">
    <source>
        <dbReference type="Proteomes" id="UP001497744"/>
    </source>
</evidence>